<keyword evidence="2" id="KW-0378">Hydrolase</keyword>
<dbReference type="InterPro" id="IPR048913">
    <property type="entry name" value="BetaGal_gal-bd"/>
</dbReference>
<dbReference type="SUPFAM" id="SSF49785">
    <property type="entry name" value="Galactose-binding domain-like"/>
    <property type="match status" value="1"/>
</dbReference>
<comment type="similarity">
    <text evidence="1 4">Belongs to the glycosyl hydrolase 35 family.</text>
</comment>
<feature type="region of interest" description="Disordered" evidence="5">
    <location>
        <begin position="65"/>
        <end position="87"/>
    </location>
</feature>
<dbReference type="GO" id="GO:0004553">
    <property type="term" value="F:hydrolase activity, hydrolyzing O-glycosyl compounds"/>
    <property type="evidence" value="ECO:0007669"/>
    <property type="project" value="InterPro"/>
</dbReference>
<name>A0A819AJG8_9BILA</name>
<proteinExistence type="inferred from homology"/>
<feature type="domain" description="Glycoside hydrolase 35 catalytic" evidence="6">
    <location>
        <begin position="144"/>
        <end position="463"/>
    </location>
</feature>
<dbReference type="Gene3D" id="3.20.20.80">
    <property type="entry name" value="Glycosidases"/>
    <property type="match status" value="1"/>
</dbReference>
<dbReference type="InterPro" id="IPR048912">
    <property type="entry name" value="BetaGal1-like_ABD1"/>
</dbReference>
<dbReference type="InterPro" id="IPR031330">
    <property type="entry name" value="Gly_Hdrlase_35_cat"/>
</dbReference>
<evidence type="ECO:0000259" key="7">
    <source>
        <dbReference type="Pfam" id="PF21317"/>
    </source>
</evidence>
<dbReference type="EMBL" id="CAJOBF010000267">
    <property type="protein sequence ID" value="CAF3786612.1"/>
    <property type="molecule type" value="Genomic_DNA"/>
</dbReference>
<organism evidence="9 10">
    <name type="scientific">Rotaria magnacalcarata</name>
    <dbReference type="NCBI Taxonomy" id="392030"/>
    <lineage>
        <taxon>Eukaryota</taxon>
        <taxon>Metazoa</taxon>
        <taxon>Spiralia</taxon>
        <taxon>Gnathifera</taxon>
        <taxon>Rotifera</taxon>
        <taxon>Eurotatoria</taxon>
        <taxon>Bdelloidea</taxon>
        <taxon>Philodinida</taxon>
        <taxon>Philodinidae</taxon>
        <taxon>Rotaria</taxon>
    </lineage>
</organism>
<reference evidence="9" key="1">
    <citation type="submission" date="2021-02" db="EMBL/GenBank/DDBJ databases">
        <authorList>
            <person name="Nowell W R."/>
        </authorList>
    </citation>
    <scope>NUCLEOTIDE SEQUENCE</scope>
</reference>
<evidence type="ECO:0000259" key="8">
    <source>
        <dbReference type="Pfam" id="PF21467"/>
    </source>
</evidence>
<feature type="domain" description="Beta-galactosidase 1-like first all-beta" evidence="7">
    <location>
        <begin position="539"/>
        <end position="647"/>
    </location>
</feature>
<dbReference type="AlphaFoldDB" id="A0A819AJG8"/>
<accession>A0A819AJG8</accession>
<evidence type="ECO:0000256" key="5">
    <source>
        <dbReference type="SAM" id="MobiDB-lite"/>
    </source>
</evidence>
<dbReference type="Gene3D" id="2.60.120.260">
    <property type="entry name" value="Galactose-binding domain-like"/>
    <property type="match status" value="2"/>
</dbReference>
<dbReference type="Pfam" id="PF21467">
    <property type="entry name" value="BetaGal_gal-bd"/>
    <property type="match status" value="1"/>
</dbReference>
<dbReference type="PRINTS" id="PR00742">
    <property type="entry name" value="GLHYDRLASE35"/>
</dbReference>
<gene>
    <name evidence="9" type="ORF">UXM345_LOCUS3976</name>
</gene>
<dbReference type="SUPFAM" id="SSF51445">
    <property type="entry name" value="(Trans)glycosidases"/>
    <property type="match status" value="1"/>
</dbReference>
<protein>
    <recommendedName>
        <fullName evidence="11">Beta-galactosidase</fullName>
    </recommendedName>
</protein>
<evidence type="ECO:0008006" key="11">
    <source>
        <dbReference type="Google" id="ProtNLM"/>
    </source>
</evidence>
<evidence type="ECO:0000256" key="4">
    <source>
        <dbReference type="RuleBase" id="RU003679"/>
    </source>
</evidence>
<evidence type="ECO:0000313" key="10">
    <source>
        <dbReference type="Proteomes" id="UP000663842"/>
    </source>
</evidence>
<evidence type="ECO:0000313" key="9">
    <source>
        <dbReference type="EMBL" id="CAF3786612.1"/>
    </source>
</evidence>
<evidence type="ECO:0000256" key="1">
    <source>
        <dbReference type="ARBA" id="ARBA00009809"/>
    </source>
</evidence>
<evidence type="ECO:0000256" key="3">
    <source>
        <dbReference type="ARBA" id="ARBA00023295"/>
    </source>
</evidence>
<dbReference type="InterPro" id="IPR001944">
    <property type="entry name" value="Glycoside_Hdrlase_35"/>
</dbReference>
<feature type="domain" description="Beta-galactosidase galactose-binding" evidence="8">
    <location>
        <begin position="685"/>
        <end position="742"/>
    </location>
</feature>
<dbReference type="InterPro" id="IPR008979">
    <property type="entry name" value="Galactose-bd-like_sf"/>
</dbReference>
<comment type="caution">
    <text evidence="9">The sequence shown here is derived from an EMBL/GenBank/DDBJ whole genome shotgun (WGS) entry which is preliminary data.</text>
</comment>
<sequence>MVDCLSCQSCCGSLRSSKLYPKEKRPLSRKRAAQKLYLQQQIQNSNVERSTFSCDSLSCVSSNVQSKTKRRDANNNKNTNNNNNVSTSMADEQNHVLEFYLFDISHERNLNLKIDSNDKRLIIFYNISNGLFTIGIRNGKKKIRPFRILSGSLHYFRVLPQSWPDRIEKMKKAGLNTIETYIPWNLHEPEMGTYKFTEGLTDLVSFLKLVHQHQMFTIIRPSGYICAEWEWGGLPSWLLQDDHMRVRSTHPNFLKALRNYYSILLPILSEHQYNRHGQGSIIAFQIENEYGGYGDDKNYLEAIRSIYSEYYLNELFFTSDNRFDLAKGALDDVWATVNFQRNVKENIDKLVEFRPMHHLMISEYWTGWFDYWGGTHQTGQNGEYSAKDFEQDLEEILLNSKYEISLNFYMFFGGTNFGFTSGGHHFPTAKYSPLVTSYDYDAPLSEAGDPTDKYFIIQNVIKKFYEQNPNLIVYNHERAIDDKFEIIKPSISKKGALGKINIYGSKTFEQILNDDILTKKYSVHNGPLNMEQVKAENQTIGASQGFIVYTNNKIQNLLKGNEEHFIAIPAVADNTIVVANGKVIFKSLHTDNSIKFTVPSDTLNLTIIVENMGRINYGSTLDRSRKGILDKVLFDNKIELTEWTVHVLGFRQGMSSITDWNKLNIDDKDANTINDLTNGPQLFYAPFHIENEKTIQNTYLSLNAQWTKGVAFINGFNLGRYWSIGPQLTLYIPKELLFKGFNHIQLFELYTYGKSIELVDTPVIHA</sequence>
<evidence type="ECO:0000256" key="2">
    <source>
        <dbReference type="ARBA" id="ARBA00022801"/>
    </source>
</evidence>
<keyword evidence="3" id="KW-0326">Glycosidase</keyword>
<dbReference type="GO" id="GO:0005975">
    <property type="term" value="P:carbohydrate metabolic process"/>
    <property type="evidence" value="ECO:0007669"/>
    <property type="project" value="InterPro"/>
</dbReference>
<dbReference type="Pfam" id="PF21317">
    <property type="entry name" value="BetaGal_ABD_1"/>
    <property type="match status" value="1"/>
</dbReference>
<evidence type="ECO:0000259" key="6">
    <source>
        <dbReference type="Pfam" id="PF01301"/>
    </source>
</evidence>
<dbReference type="Pfam" id="PF01301">
    <property type="entry name" value="Glyco_hydro_35"/>
    <property type="match status" value="1"/>
</dbReference>
<dbReference type="PANTHER" id="PTHR23421">
    <property type="entry name" value="BETA-GALACTOSIDASE RELATED"/>
    <property type="match status" value="1"/>
</dbReference>
<dbReference type="InterPro" id="IPR017853">
    <property type="entry name" value="GH"/>
</dbReference>
<feature type="compositionally biased region" description="Low complexity" evidence="5">
    <location>
        <begin position="75"/>
        <end position="84"/>
    </location>
</feature>
<dbReference type="Proteomes" id="UP000663842">
    <property type="component" value="Unassembled WGS sequence"/>
</dbReference>